<dbReference type="GO" id="GO:1903457">
    <property type="term" value="P:lactate catabolic process"/>
    <property type="evidence" value="ECO:0007669"/>
    <property type="project" value="TreeGrafter"/>
</dbReference>
<dbReference type="GO" id="GO:0004458">
    <property type="term" value="F:D-lactate dehydrogenase (cytochrome) activity"/>
    <property type="evidence" value="ECO:0007669"/>
    <property type="project" value="TreeGrafter"/>
</dbReference>
<dbReference type="GO" id="GO:0008720">
    <property type="term" value="F:D-lactate dehydrogenase (NAD+) activity"/>
    <property type="evidence" value="ECO:0007669"/>
    <property type="project" value="TreeGrafter"/>
</dbReference>
<dbReference type="SUPFAM" id="SSF56176">
    <property type="entry name" value="FAD-binding/transporter-associated domain-like"/>
    <property type="match status" value="1"/>
</dbReference>
<dbReference type="Gene3D" id="1.10.45.10">
    <property type="entry name" value="Vanillyl-alcohol Oxidase, Chain A, domain 4"/>
    <property type="match status" value="1"/>
</dbReference>
<evidence type="ECO:0000256" key="2">
    <source>
        <dbReference type="ARBA" id="ARBA00022630"/>
    </source>
</evidence>
<dbReference type="InterPro" id="IPR016166">
    <property type="entry name" value="FAD-bd_PCMH"/>
</dbReference>
<organism evidence="5">
    <name type="scientific">marine sediment metagenome</name>
    <dbReference type="NCBI Taxonomy" id="412755"/>
    <lineage>
        <taxon>unclassified sequences</taxon>
        <taxon>metagenomes</taxon>
        <taxon>ecological metagenomes</taxon>
    </lineage>
</organism>
<dbReference type="PANTHER" id="PTHR11748">
    <property type="entry name" value="D-LACTATE DEHYDROGENASE"/>
    <property type="match status" value="1"/>
</dbReference>
<keyword evidence="3" id="KW-0274">FAD</keyword>
<dbReference type="AlphaFoldDB" id="A0A0F9QEZ9"/>
<evidence type="ECO:0000259" key="4">
    <source>
        <dbReference type="PROSITE" id="PS51387"/>
    </source>
</evidence>
<dbReference type="PROSITE" id="PS51387">
    <property type="entry name" value="FAD_PCMH"/>
    <property type="match status" value="1"/>
</dbReference>
<protein>
    <recommendedName>
        <fullName evidence="4">FAD-binding PCMH-type domain-containing protein</fullName>
    </recommendedName>
</protein>
<accession>A0A0F9QEZ9</accession>
<gene>
    <name evidence="5" type="ORF">LCGC14_1103770</name>
</gene>
<dbReference type="SUPFAM" id="SSF55103">
    <property type="entry name" value="FAD-linked oxidases, C-terminal domain"/>
    <property type="match status" value="1"/>
</dbReference>
<dbReference type="Pfam" id="PF01565">
    <property type="entry name" value="FAD_binding_4"/>
    <property type="match status" value="1"/>
</dbReference>
<name>A0A0F9QEZ9_9ZZZZ</name>
<comment type="caution">
    <text evidence="5">The sequence shown here is derived from an EMBL/GenBank/DDBJ whole genome shotgun (WGS) entry which is preliminary data.</text>
</comment>
<keyword evidence="2" id="KW-0285">Flavoprotein</keyword>
<dbReference type="InterPro" id="IPR016169">
    <property type="entry name" value="FAD-bd_PCMH_sub2"/>
</dbReference>
<comment type="similarity">
    <text evidence="1">Belongs to the FAD-binding oxidoreductase/transferase type 4 family.</text>
</comment>
<reference evidence="5" key="1">
    <citation type="journal article" date="2015" name="Nature">
        <title>Complex archaea that bridge the gap between prokaryotes and eukaryotes.</title>
        <authorList>
            <person name="Spang A."/>
            <person name="Saw J.H."/>
            <person name="Jorgensen S.L."/>
            <person name="Zaremba-Niedzwiedzka K."/>
            <person name="Martijn J."/>
            <person name="Lind A.E."/>
            <person name="van Eijk R."/>
            <person name="Schleper C."/>
            <person name="Guy L."/>
            <person name="Ettema T.J."/>
        </authorList>
    </citation>
    <scope>NUCLEOTIDE SEQUENCE</scope>
</reference>
<dbReference type="InterPro" id="IPR036318">
    <property type="entry name" value="FAD-bd_PCMH-like_sf"/>
</dbReference>
<dbReference type="InterPro" id="IPR006094">
    <property type="entry name" value="Oxid_FAD_bind_N"/>
</dbReference>
<dbReference type="InterPro" id="IPR016171">
    <property type="entry name" value="Vanillyl_alc_oxidase_C-sub2"/>
</dbReference>
<proteinExistence type="inferred from homology"/>
<dbReference type="EMBL" id="LAZR01004992">
    <property type="protein sequence ID" value="KKN03828.1"/>
    <property type="molecule type" value="Genomic_DNA"/>
</dbReference>
<evidence type="ECO:0000256" key="1">
    <source>
        <dbReference type="ARBA" id="ARBA00008000"/>
    </source>
</evidence>
<dbReference type="GO" id="GO:0071949">
    <property type="term" value="F:FAD binding"/>
    <property type="evidence" value="ECO:0007669"/>
    <property type="project" value="InterPro"/>
</dbReference>
<feature type="domain" description="FAD-binding PCMH-type" evidence="4">
    <location>
        <begin position="38"/>
        <end position="230"/>
    </location>
</feature>
<evidence type="ECO:0000313" key="5">
    <source>
        <dbReference type="EMBL" id="KKN03828.1"/>
    </source>
</evidence>
<dbReference type="Gene3D" id="3.30.465.10">
    <property type="match status" value="1"/>
</dbReference>
<dbReference type="PANTHER" id="PTHR11748:SF111">
    <property type="entry name" value="D-LACTATE DEHYDROGENASE, MITOCHONDRIAL-RELATED"/>
    <property type="match status" value="1"/>
</dbReference>
<evidence type="ECO:0000256" key="3">
    <source>
        <dbReference type="ARBA" id="ARBA00022827"/>
    </source>
</evidence>
<dbReference type="InterPro" id="IPR016164">
    <property type="entry name" value="FAD-linked_Oxase-like_C"/>
</dbReference>
<sequence>MNETQNAYNEIENIVGSKFVSDSEPIRYSYSMNCDYTLQGIPDMVVKPKTPEEVSEILKVANKYGTKVIPRGNGADLTGGAKPIGDGGIILDVSLMNKILDVDLQNRIVTVEVGISWSELCEQLSNVEIGYYPGSTGPASGFSATIGGGLSNNTVGGGGAAMYGAVTEQCVGLEVVLPTGEIIDTGAKANSFRDKPFTRFGLGADYSGIFLGDVGIHGVKTKASLNIYPLPEFRGYATYVVKKTKEKSAEKRASEVMLKWQHQRLPLHDFFYYTPSTVSGLTSRKIAKGLADNKVRGAILYYTTVADTQRQLDYNIERIEKIAEEAEFRKLGPTVEEGNVGKWFYEEDGKWQWGNSMFGGGSLFGLSGCLKSPTELLPEYGKMYADWVKRNLPKMAEVGAGGGADFVAFGVYPTYIDVAGGAAVISNIDNREGQVELWKDYLITQIKTLGGIHYWMGEIIGRALVDSGALTEEYYNFMITLKKALDPNKILSPGKFYLTDNY</sequence>